<evidence type="ECO:0000313" key="6">
    <source>
        <dbReference type="EMBL" id="KAK9791825.1"/>
    </source>
</evidence>
<dbReference type="Gene3D" id="6.10.110.10">
    <property type="match status" value="1"/>
</dbReference>
<evidence type="ECO:0000256" key="4">
    <source>
        <dbReference type="ARBA" id="ARBA00022989"/>
    </source>
</evidence>
<keyword evidence="3" id="KW-0812">Transmembrane</keyword>
<keyword evidence="4" id="KW-1133">Transmembrane helix</keyword>
<dbReference type="GO" id="GO:0016020">
    <property type="term" value="C:membrane"/>
    <property type="evidence" value="ECO:0007669"/>
    <property type="project" value="UniProtKB-SubCell"/>
</dbReference>
<reference evidence="6 7" key="1">
    <citation type="journal article" date="2024" name="Nat. Commun.">
        <title>Phylogenomics reveals the evolutionary origins of lichenization in chlorophyte algae.</title>
        <authorList>
            <person name="Puginier C."/>
            <person name="Libourel C."/>
            <person name="Otte J."/>
            <person name="Skaloud P."/>
            <person name="Haon M."/>
            <person name="Grisel S."/>
            <person name="Petersen M."/>
            <person name="Berrin J.G."/>
            <person name="Delaux P.M."/>
            <person name="Dal Grande F."/>
            <person name="Keller J."/>
        </authorList>
    </citation>
    <scope>NUCLEOTIDE SEQUENCE [LARGE SCALE GENOMIC DNA]</scope>
    <source>
        <strain evidence="6 7">SAG 2036</strain>
    </source>
</reference>
<evidence type="ECO:0000256" key="3">
    <source>
        <dbReference type="ARBA" id="ARBA00022692"/>
    </source>
</evidence>
<proteinExistence type="inferred from homology"/>
<dbReference type="InterPro" id="IPR009311">
    <property type="entry name" value="IFI6/IFI27-like"/>
</dbReference>
<gene>
    <name evidence="6" type="ORF">WJX73_002022</name>
</gene>
<dbReference type="Pfam" id="PF06140">
    <property type="entry name" value="Ifi-6-16"/>
    <property type="match status" value="1"/>
</dbReference>
<accession>A0AAW1NRQ3</accession>
<protein>
    <submittedName>
        <fullName evidence="6">Uncharacterized protein</fullName>
    </submittedName>
</protein>
<comment type="caution">
    <text evidence="6">The sequence shown here is derived from an EMBL/GenBank/DDBJ whole genome shotgun (WGS) entry which is preliminary data.</text>
</comment>
<evidence type="ECO:0000313" key="7">
    <source>
        <dbReference type="Proteomes" id="UP001465755"/>
    </source>
</evidence>
<organism evidence="6 7">
    <name type="scientific">Symbiochloris irregularis</name>
    <dbReference type="NCBI Taxonomy" id="706552"/>
    <lineage>
        <taxon>Eukaryota</taxon>
        <taxon>Viridiplantae</taxon>
        <taxon>Chlorophyta</taxon>
        <taxon>core chlorophytes</taxon>
        <taxon>Trebouxiophyceae</taxon>
        <taxon>Trebouxiales</taxon>
        <taxon>Trebouxiaceae</taxon>
        <taxon>Symbiochloris</taxon>
    </lineage>
</organism>
<dbReference type="InterPro" id="IPR038213">
    <property type="entry name" value="IFI6/IFI27-like_sf"/>
</dbReference>
<evidence type="ECO:0000256" key="5">
    <source>
        <dbReference type="ARBA" id="ARBA00023136"/>
    </source>
</evidence>
<evidence type="ECO:0000256" key="1">
    <source>
        <dbReference type="ARBA" id="ARBA00004141"/>
    </source>
</evidence>
<sequence>MAPRWKYAAVGVGVGTVALFATPVALSAAGFGTLGPVASTYASTQMSAIAIASGGGVKAGSACKGLHDTDQTGWTFPPVQVSLMSGQIKAVKLTQAQRCGGHGMRDAHPTLAVQHCRQRWSNITEALTRGIVAAHSVNDCRA</sequence>
<keyword evidence="7" id="KW-1185">Reference proteome</keyword>
<name>A0AAW1NRQ3_9CHLO</name>
<dbReference type="AlphaFoldDB" id="A0AAW1NRQ3"/>
<dbReference type="PANTHER" id="PTHR16932">
    <property type="entry name" value="INTERFERON ALPHA-INDUCIBLE PROTEIN 27"/>
    <property type="match status" value="1"/>
</dbReference>
<comment type="similarity">
    <text evidence="2">Belongs to the IFI6/IFI27 family.</text>
</comment>
<evidence type="ECO:0000256" key="2">
    <source>
        <dbReference type="ARBA" id="ARBA00007262"/>
    </source>
</evidence>
<dbReference type="EMBL" id="JALJOQ010000171">
    <property type="protein sequence ID" value="KAK9791825.1"/>
    <property type="molecule type" value="Genomic_DNA"/>
</dbReference>
<dbReference type="PANTHER" id="PTHR16932:SF18">
    <property type="entry name" value="INTERFERON, ALPHA-INDUCIBLE PROTEIN 27-LIKE 2"/>
    <property type="match status" value="1"/>
</dbReference>
<comment type="subcellular location">
    <subcellularLocation>
        <location evidence="1">Membrane</location>
        <topology evidence="1">Multi-pass membrane protein</topology>
    </subcellularLocation>
</comment>
<keyword evidence="5" id="KW-0472">Membrane</keyword>
<dbReference type="Proteomes" id="UP001465755">
    <property type="component" value="Unassembled WGS sequence"/>
</dbReference>